<dbReference type="Pfam" id="PF00392">
    <property type="entry name" value="GntR"/>
    <property type="match status" value="1"/>
</dbReference>
<keyword evidence="1" id="KW-0805">Transcription regulation</keyword>
<evidence type="ECO:0000313" key="7">
    <source>
        <dbReference type="Proteomes" id="UP000680348"/>
    </source>
</evidence>
<dbReference type="InterPro" id="IPR000524">
    <property type="entry name" value="Tscrpt_reg_HTH_GntR"/>
</dbReference>
<dbReference type="InterPro" id="IPR036390">
    <property type="entry name" value="WH_DNA-bd_sf"/>
</dbReference>
<dbReference type="GO" id="GO:0003700">
    <property type="term" value="F:DNA-binding transcription factor activity"/>
    <property type="evidence" value="ECO:0007669"/>
    <property type="project" value="InterPro"/>
</dbReference>
<dbReference type="PROSITE" id="PS50949">
    <property type="entry name" value="HTH_GNTR"/>
    <property type="match status" value="1"/>
</dbReference>
<dbReference type="InterPro" id="IPR011711">
    <property type="entry name" value="GntR_C"/>
</dbReference>
<dbReference type="CDD" id="cd07377">
    <property type="entry name" value="WHTH_GntR"/>
    <property type="match status" value="1"/>
</dbReference>
<dbReference type="InterPro" id="IPR008920">
    <property type="entry name" value="TF_FadR/GntR_C"/>
</dbReference>
<feature type="domain" description="HTH gntR-type" evidence="5">
    <location>
        <begin position="22"/>
        <end position="89"/>
    </location>
</feature>
<gene>
    <name evidence="6" type="ORF">KEU06_19105</name>
</gene>
<dbReference type="Gene3D" id="1.20.120.530">
    <property type="entry name" value="GntR ligand-binding domain-like"/>
    <property type="match status" value="1"/>
</dbReference>
<comment type="caution">
    <text evidence="6">The sequence shown here is derived from an EMBL/GenBank/DDBJ whole genome shotgun (WGS) entry which is preliminary data.</text>
</comment>
<proteinExistence type="predicted"/>
<evidence type="ECO:0000256" key="3">
    <source>
        <dbReference type="ARBA" id="ARBA00023163"/>
    </source>
</evidence>
<evidence type="ECO:0000259" key="5">
    <source>
        <dbReference type="PROSITE" id="PS50949"/>
    </source>
</evidence>
<dbReference type="Gene3D" id="1.10.10.10">
    <property type="entry name" value="Winged helix-like DNA-binding domain superfamily/Winged helix DNA-binding domain"/>
    <property type="match status" value="1"/>
</dbReference>
<accession>A0A942E3Z8</accession>
<keyword evidence="2" id="KW-0238">DNA-binding</keyword>
<dbReference type="SMART" id="SM00345">
    <property type="entry name" value="HTH_GNTR"/>
    <property type="match status" value="1"/>
</dbReference>
<dbReference type="EMBL" id="JAGWCR010000010">
    <property type="protein sequence ID" value="MBS3650723.1"/>
    <property type="molecule type" value="Genomic_DNA"/>
</dbReference>
<organism evidence="6 7">
    <name type="scientific">Pseudaminobacter soli</name>
    <name type="common">ex Zhang et al. 2022</name>
    <dbReference type="NCBI Taxonomy" id="2831468"/>
    <lineage>
        <taxon>Bacteria</taxon>
        <taxon>Pseudomonadati</taxon>
        <taxon>Pseudomonadota</taxon>
        <taxon>Alphaproteobacteria</taxon>
        <taxon>Hyphomicrobiales</taxon>
        <taxon>Phyllobacteriaceae</taxon>
        <taxon>Pseudaminobacter</taxon>
    </lineage>
</organism>
<dbReference type="SMART" id="SM00895">
    <property type="entry name" value="FCD"/>
    <property type="match status" value="1"/>
</dbReference>
<dbReference type="Pfam" id="PF07729">
    <property type="entry name" value="FCD"/>
    <property type="match status" value="1"/>
</dbReference>
<keyword evidence="3" id="KW-0804">Transcription</keyword>
<name>A0A942E3Z8_9HYPH</name>
<evidence type="ECO:0000313" key="6">
    <source>
        <dbReference type="EMBL" id="MBS3650723.1"/>
    </source>
</evidence>
<dbReference type="SUPFAM" id="SSF46785">
    <property type="entry name" value="Winged helix' DNA-binding domain"/>
    <property type="match status" value="1"/>
</dbReference>
<dbReference type="InterPro" id="IPR036388">
    <property type="entry name" value="WH-like_DNA-bd_sf"/>
</dbReference>
<protein>
    <submittedName>
        <fullName evidence="6">GntR family transcriptional regulator</fullName>
    </submittedName>
</protein>
<sequence>MQSKESTGLAVDASSDSGQGGDTMTDRAYRQIEEAIITLRLRPGQVLSETQLADSLDMGRTPVREALQRLAREGMITVLPRRGALVSEINLSRQLMLLELRREIERLCARKAAQRAAPEEREAFSALADQLAKAASERDDAAFMRLDLQFNQMLLAASRNEFAERAMHRIQGLSRRFWFQHYRESLDLEKCAMLHSKVARAIASGDGDKAAAASDDLIDYIVEFTRSTI</sequence>
<dbReference type="GO" id="GO:0003677">
    <property type="term" value="F:DNA binding"/>
    <property type="evidence" value="ECO:0007669"/>
    <property type="project" value="UniProtKB-KW"/>
</dbReference>
<keyword evidence="7" id="KW-1185">Reference proteome</keyword>
<dbReference type="Proteomes" id="UP000680348">
    <property type="component" value="Unassembled WGS sequence"/>
</dbReference>
<dbReference type="PANTHER" id="PTHR43537">
    <property type="entry name" value="TRANSCRIPTIONAL REGULATOR, GNTR FAMILY"/>
    <property type="match status" value="1"/>
</dbReference>
<reference evidence="6" key="1">
    <citation type="submission" date="2021-04" db="EMBL/GenBank/DDBJ databases">
        <title>Pseudaminobacter soli sp. nov., isolated from paddy soil contaminated by heavy metals.</title>
        <authorList>
            <person name="Zhang K."/>
        </authorList>
    </citation>
    <scope>NUCLEOTIDE SEQUENCE</scope>
    <source>
        <strain evidence="6">19-2017</strain>
    </source>
</reference>
<dbReference type="SUPFAM" id="SSF48008">
    <property type="entry name" value="GntR ligand-binding domain-like"/>
    <property type="match status" value="1"/>
</dbReference>
<dbReference type="PRINTS" id="PR00035">
    <property type="entry name" value="HTHGNTR"/>
</dbReference>
<evidence type="ECO:0000256" key="1">
    <source>
        <dbReference type="ARBA" id="ARBA00023015"/>
    </source>
</evidence>
<dbReference type="AlphaFoldDB" id="A0A942E3Z8"/>
<evidence type="ECO:0000256" key="2">
    <source>
        <dbReference type="ARBA" id="ARBA00023125"/>
    </source>
</evidence>
<feature type="region of interest" description="Disordered" evidence="4">
    <location>
        <begin position="1"/>
        <end position="24"/>
    </location>
</feature>
<evidence type="ECO:0000256" key="4">
    <source>
        <dbReference type="SAM" id="MobiDB-lite"/>
    </source>
</evidence>
<dbReference type="PANTHER" id="PTHR43537:SF45">
    <property type="entry name" value="GNTR FAMILY REGULATORY PROTEIN"/>
    <property type="match status" value="1"/>
</dbReference>